<accession>A0A9K3D2D1</accession>
<reference evidence="2 3" key="1">
    <citation type="journal article" date="2018" name="PLoS ONE">
        <title>The draft genome of Kipferlia bialata reveals reductive genome evolution in fornicate parasites.</title>
        <authorList>
            <person name="Tanifuji G."/>
            <person name="Takabayashi S."/>
            <person name="Kume K."/>
            <person name="Takagi M."/>
            <person name="Nakayama T."/>
            <person name="Kamikawa R."/>
            <person name="Inagaki Y."/>
            <person name="Hashimoto T."/>
        </authorList>
    </citation>
    <scope>NUCLEOTIDE SEQUENCE [LARGE SCALE GENOMIC DNA]</scope>
    <source>
        <strain evidence="2">NY0173</strain>
    </source>
</reference>
<evidence type="ECO:0000259" key="1">
    <source>
        <dbReference type="Pfam" id="PF07002"/>
    </source>
</evidence>
<dbReference type="GO" id="GO:0005634">
    <property type="term" value="C:nucleus"/>
    <property type="evidence" value="ECO:0007669"/>
    <property type="project" value="TreeGrafter"/>
</dbReference>
<dbReference type="SUPFAM" id="SSF53300">
    <property type="entry name" value="vWA-like"/>
    <property type="match status" value="1"/>
</dbReference>
<protein>
    <recommendedName>
        <fullName evidence="1">Copine C-terminal domain-containing protein</fullName>
    </recommendedName>
</protein>
<dbReference type="Gene3D" id="3.40.50.410">
    <property type="entry name" value="von Willebrand factor, type A domain"/>
    <property type="match status" value="1"/>
</dbReference>
<dbReference type="AlphaFoldDB" id="A0A9K3D2D1"/>
<feature type="domain" description="Copine C-terminal" evidence="1">
    <location>
        <begin position="6"/>
        <end position="205"/>
    </location>
</feature>
<comment type="caution">
    <text evidence="2">The sequence shown here is derived from an EMBL/GenBank/DDBJ whole genome shotgun (WGS) entry which is preliminary data.</text>
</comment>
<dbReference type="PANTHER" id="PTHR45751">
    <property type="entry name" value="COPINE FAMILY PROTEIN 1"/>
    <property type="match status" value="1"/>
</dbReference>
<dbReference type="OrthoDB" id="5855668at2759"/>
<name>A0A9K3D2D1_9EUKA</name>
<dbReference type="EMBL" id="BDIP01003505">
    <property type="protein sequence ID" value="GIQ87798.1"/>
    <property type="molecule type" value="Genomic_DNA"/>
</dbReference>
<gene>
    <name evidence="2" type="ORF">KIPB_009910</name>
</gene>
<sequence length="212" mass="23469">LKGGLHDFTNGESPYERVIRLVGPALESFDDDKQIPTFRFGCSQTRDQSTLPLALSGVANCFGYQGVLDCYRASIPHLTFSGPTTMAPMIDEAIRTVQQTGEYHILLILTDGDMSSPRTDAAAVVRASNFPISIVVVGLGDGPFEVMEQFDDKLPERQFDNFQFVCLSEAEKAMAKSERPDLDLVTLLLAEIPDQYKAIKSLGLLDSVRRRY</sequence>
<dbReference type="Pfam" id="PF07002">
    <property type="entry name" value="Copine"/>
    <property type="match status" value="1"/>
</dbReference>
<proteinExistence type="predicted"/>
<dbReference type="GO" id="GO:0016567">
    <property type="term" value="P:protein ubiquitination"/>
    <property type="evidence" value="ECO:0007669"/>
    <property type="project" value="TreeGrafter"/>
</dbReference>
<evidence type="ECO:0000313" key="2">
    <source>
        <dbReference type="EMBL" id="GIQ87798.1"/>
    </source>
</evidence>
<dbReference type="PANTHER" id="PTHR45751:SF11">
    <property type="entry name" value="COPINE FAMILY PROTEIN 2"/>
    <property type="match status" value="1"/>
</dbReference>
<dbReference type="Proteomes" id="UP000265618">
    <property type="component" value="Unassembled WGS sequence"/>
</dbReference>
<organism evidence="2 3">
    <name type="scientific">Kipferlia bialata</name>
    <dbReference type="NCBI Taxonomy" id="797122"/>
    <lineage>
        <taxon>Eukaryota</taxon>
        <taxon>Metamonada</taxon>
        <taxon>Carpediemonas-like organisms</taxon>
        <taxon>Kipferlia</taxon>
    </lineage>
</organism>
<dbReference type="GO" id="GO:0004842">
    <property type="term" value="F:ubiquitin-protein transferase activity"/>
    <property type="evidence" value="ECO:0007669"/>
    <property type="project" value="TreeGrafter"/>
</dbReference>
<feature type="non-terminal residue" evidence="2">
    <location>
        <position position="1"/>
    </location>
</feature>
<evidence type="ECO:0000313" key="3">
    <source>
        <dbReference type="Proteomes" id="UP000265618"/>
    </source>
</evidence>
<dbReference type="InterPro" id="IPR052079">
    <property type="entry name" value="E3_ligase/Copine_domain"/>
</dbReference>
<dbReference type="InterPro" id="IPR010734">
    <property type="entry name" value="Copine_C"/>
</dbReference>
<dbReference type="InterPro" id="IPR036465">
    <property type="entry name" value="vWFA_dom_sf"/>
</dbReference>
<keyword evidence="3" id="KW-1185">Reference proteome</keyword>